<name>A0ABP8MK37_9BACT</name>
<organism evidence="3 4">
    <name type="scientific">Rurimicrobium arvi</name>
    <dbReference type="NCBI Taxonomy" id="2049916"/>
    <lineage>
        <taxon>Bacteria</taxon>
        <taxon>Pseudomonadati</taxon>
        <taxon>Bacteroidota</taxon>
        <taxon>Chitinophagia</taxon>
        <taxon>Chitinophagales</taxon>
        <taxon>Chitinophagaceae</taxon>
        <taxon>Rurimicrobium</taxon>
    </lineage>
</organism>
<dbReference type="SUPFAM" id="SSF82771">
    <property type="entry name" value="GIY-YIG endonuclease"/>
    <property type="match status" value="1"/>
</dbReference>
<dbReference type="Pfam" id="PF01541">
    <property type="entry name" value="GIY-YIG"/>
    <property type="match status" value="1"/>
</dbReference>
<evidence type="ECO:0000313" key="4">
    <source>
        <dbReference type="Proteomes" id="UP001501410"/>
    </source>
</evidence>
<evidence type="ECO:0000313" key="3">
    <source>
        <dbReference type="EMBL" id="GAA4450477.1"/>
    </source>
</evidence>
<dbReference type="RefSeq" id="WP_344822629.1">
    <property type="nucleotide sequence ID" value="NZ_BAABEZ010000004.1"/>
</dbReference>
<evidence type="ECO:0000259" key="2">
    <source>
        <dbReference type="PROSITE" id="PS50164"/>
    </source>
</evidence>
<dbReference type="InterPro" id="IPR000305">
    <property type="entry name" value="GIY-YIG_endonuc"/>
</dbReference>
<gene>
    <name evidence="3" type="ORF">GCM10023092_06400</name>
</gene>
<dbReference type="EMBL" id="BAABEZ010000004">
    <property type="protein sequence ID" value="GAA4450477.1"/>
    <property type="molecule type" value="Genomic_DNA"/>
</dbReference>
<sequence>MAHYVYIIESLSDGTLYKGYTTDYARRLEEHNSGLSKYTSTKLPWALRYVEAHDDKTTALKRELMFKKQKRKYFEWLFDQPSNILKK</sequence>
<dbReference type="InterPro" id="IPR050190">
    <property type="entry name" value="UPF0213_domain"/>
</dbReference>
<dbReference type="PROSITE" id="PS50164">
    <property type="entry name" value="GIY_YIG"/>
    <property type="match status" value="1"/>
</dbReference>
<dbReference type="PANTHER" id="PTHR34477">
    <property type="entry name" value="UPF0213 PROTEIN YHBQ"/>
    <property type="match status" value="1"/>
</dbReference>
<proteinExistence type="inferred from homology"/>
<reference evidence="4" key="1">
    <citation type="journal article" date="2019" name="Int. J. Syst. Evol. Microbiol.">
        <title>The Global Catalogue of Microorganisms (GCM) 10K type strain sequencing project: providing services to taxonomists for standard genome sequencing and annotation.</title>
        <authorList>
            <consortium name="The Broad Institute Genomics Platform"/>
            <consortium name="The Broad Institute Genome Sequencing Center for Infectious Disease"/>
            <person name="Wu L."/>
            <person name="Ma J."/>
        </authorList>
    </citation>
    <scope>NUCLEOTIDE SEQUENCE [LARGE SCALE GENOMIC DNA]</scope>
    <source>
        <strain evidence="4">JCM 31921</strain>
    </source>
</reference>
<dbReference type="PANTHER" id="PTHR34477:SF1">
    <property type="entry name" value="UPF0213 PROTEIN YHBQ"/>
    <property type="match status" value="1"/>
</dbReference>
<dbReference type="CDD" id="cd10456">
    <property type="entry name" value="GIY-YIG_UPF0213"/>
    <property type="match status" value="1"/>
</dbReference>
<feature type="domain" description="GIY-YIG" evidence="2">
    <location>
        <begin position="1"/>
        <end position="76"/>
    </location>
</feature>
<accession>A0ABP8MK37</accession>
<protein>
    <submittedName>
        <fullName evidence="3">GIY-YIG nuclease family protein</fullName>
    </submittedName>
</protein>
<keyword evidence="4" id="KW-1185">Reference proteome</keyword>
<dbReference type="Gene3D" id="3.40.1440.10">
    <property type="entry name" value="GIY-YIG endonuclease"/>
    <property type="match status" value="1"/>
</dbReference>
<comment type="similarity">
    <text evidence="1">Belongs to the UPF0213 family.</text>
</comment>
<comment type="caution">
    <text evidence="3">The sequence shown here is derived from an EMBL/GenBank/DDBJ whole genome shotgun (WGS) entry which is preliminary data.</text>
</comment>
<dbReference type="InterPro" id="IPR035901">
    <property type="entry name" value="GIY-YIG_endonuc_sf"/>
</dbReference>
<dbReference type="Proteomes" id="UP001501410">
    <property type="component" value="Unassembled WGS sequence"/>
</dbReference>
<evidence type="ECO:0000256" key="1">
    <source>
        <dbReference type="ARBA" id="ARBA00007435"/>
    </source>
</evidence>